<evidence type="ECO:0000313" key="1">
    <source>
        <dbReference type="EMBL" id="CRK92428.1"/>
    </source>
</evidence>
<gene>
    <name evidence="1" type="ORF">CLUMA_CG005982</name>
</gene>
<dbReference type="AlphaFoldDB" id="A0A1J1HYM2"/>
<reference evidence="1 2" key="1">
    <citation type="submission" date="2015-04" db="EMBL/GenBank/DDBJ databases">
        <authorList>
            <person name="Syromyatnikov M.Y."/>
            <person name="Popov V.N."/>
        </authorList>
    </citation>
    <scope>NUCLEOTIDE SEQUENCE [LARGE SCALE GENOMIC DNA]</scope>
</reference>
<proteinExistence type="predicted"/>
<dbReference type="EMBL" id="CVRI01000027">
    <property type="protein sequence ID" value="CRK92428.1"/>
    <property type="molecule type" value="Genomic_DNA"/>
</dbReference>
<dbReference type="Proteomes" id="UP000183832">
    <property type="component" value="Unassembled WGS sequence"/>
</dbReference>
<sequence length="127" mass="14753">MISILKRTSWQKSFKNLEGTSPRNSIPVWCKKRTQNICFRKGKKEQQHKDLDASPTEATHKRMFIAHSSLGIVIENGQRLKQTNAVHAKTTRLRWIQEKKNADSTLKCNFFKTGSVSSFEIFVWINM</sequence>
<evidence type="ECO:0000313" key="2">
    <source>
        <dbReference type="Proteomes" id="UP000183832"/>
    </source>
</evidence>
<keyword evidence="2" id="KW-1185">Reference proteome</keyword>
<name>A0A1J1HYM2_9DIPT</name>
<protein>
    <submittedName>
        <fullName evidence="1">CLUMA_CG005982, isoform A</fullName>
    </submittedName>
</protein>
<accession>A0A1J1HYM2</accession>
<organism evidence="1 2">
    <name type="scientific">Clunio marinus</name>
    <dbReference type="NCBI Taxonomy" id="568069"/>
    <lineage>
        <taxon>Eukaryota</taxon>
        <taxon>Metazoa</taxon>
        <taxon>Ecdysozoa</taxon>
        <taxon>Arthropoda</taxon>
        <taxon>Hexapoda</taxon>
        <taxon>Insecta</taxon>
        <taxon>Pterygota</taxon>
        <taxon>Neoptera</taxon>
        <taxon>Endopterygota</taxon>
        <taxon>Diptera</taxon>
        <taxon>Nematocera</taxon>
        <taxon>Chironomoidea</taxon>
        <taxon>Chironomidae</taxon>
        <taxon>Clunio</taxon>
    </lineage>
</organism>